<keyword evidence="5" id="KW-1185">Reference proteome</keyword>
<name>A0ABY3MW14_9GAMM</name>
<feature type="region of interest" description="Disordered" evidence="3">
    <location>
        <begin position="103"/>
        <end position="123"/>
    </location>
</feature>
<dbReference type="RefSeq" id="WP_101345334.1">
    <property type="nucleotide sequence ID" value="NZ_PJAI02000011.1"/>
</dbReference>
<dbReference type="InterPro" id="IPR007335">
    <property type="entry name" value="DUF413"/>
</dbReference>
<protein>
    <recommendedName>
        <fullName evidence="2">Macrodomain Ori protein</fullName>
    </recommendedName>
</protein>
<gene>
    <name evidence="4" type="ORF">CWS31_011040</name>
</gene>
<proteinExistence type="inferred from homology"/>
<evidence type="ECO:0000256" key="2">
    <source>
        <dbReference type="ARBA" id="ARBA00093628"/>
    </source>
</evidence>
<dbReference type="Proteomes" id="UP000815846">
    <property type="component" value="Unassembled WGS sequence"/>
</dbReference>
<organism evidence="4 5">
    <name type="scientific">Colwellia echini</name>
    <dbReference type="NCBI Taxonomy" id="1982103"/>
    <lineage>
        <taxon>Bacteria</taxon>
        <taxon>Pseudomonadati</taxon>
        <taxon>Pseudomonadota</taxon>
        <taxon>Gammaproteobacteria</taxon>
        <taxon>Alteromonadales</taxon>
        <taxon>Colwelliaceae</taxon>
        <taxon>Colwellia</taxon>
    </lineage>
</organism>
<evidence type="ECO:0000313" key="4">
    <source>
        <dbReference type="EMBL" id="TYK65391.1"/>
    </source>
</evidence>
<evidence type="ECO:0000256" key="3">
    <source>
        <dbReference type="SAM" id="MobiDB-lite"/>
    </source>
</evidence>
<sequence>MTTLTESAISFATDRQFYDDKNYPRGLAKSGDFTLKESQIMEQYGVALRALADQSRAPVTDEEIQFVEVCINQLDPVTPIEKAWVKYQNKTLTPKHFHTLFGRSKVETDDEDDEVDPDDTDLD</sequence>
<evidence type="ECO:0000256" key="1">
    <source>
        <dbReference type="ARBA" id="ARBA00093464"/>
    </source>
</evidence>
<accession>A0ABY3MW14</accession>
<dbReference type="Pfam" id="PF04219">
    <property type="entry name" value="DUF413"/>
    <property type="match status" value="1"/>
</dbReference>
<evidence type="ECO:0000313" key="5">
    <source>
        <dbReference type="Proteomes" id="UP000815846"/>
    </source>
</evidence>
<reference evidence="4 5" key="1">
    <citation type="submission" date="2019-08" db="EMBL/GenBank/DDBJ databases">
        <title>Microbe sample from Colwellia echini.</title>
        <authorList>
            <person name="Christiansen L."/>
            <person name="Pathiraja D."/>
            <person name="Schultz-Johansen M."/>
            <person name="Choi I.-G."/>
            <person name="Stougaard P."/>
        </authorList>
    </citation>
    <scope>NUCLEOTIDE SEQUENCE [LARGE SCALE GENOMIC DNA]</scope>
    <source>
        <strain evidence="4 5">A3</strain>
    </source>
</reference>
<dbReference type="EMBL" id="PJAI02000011">
    <property type="protein sequence ID" value="TYK65391.1"/>
    <property type="molecule type" value="Genomic_DNA"/>
</dbReference>
<feature type="compositionally biased region" description="Acidic residues" evidence="3">
    <location>
        <begin position="108"/>
        <end position="123"/>
    </location>
</feature>
<comment type="similarity">
    <text evidence="1">Belongs to the MaoP family.</text>
</comment>
<comment type="caution">
    <text evidence="4">The sequence shown here is derived from an EMBL/GenBank/DDBJ whole genome shotgun (WGS) entry which is preliminary data.</text>
</comment>